<protein>
    <submittedName>
        <fullName evidence="1">Uncharacterized protein</fullName>
    </submittedName>
</protein>
<organism evidence="1 2">
    <name type="scientific">Mesomycoplasma ovipneumoniae</name>
    <dbReference type="NCBI Taxonomy" id="29562"/>
    <lineage>
        <taxon>Bacteria</taxon>
        <taxon>Bacillati</taxon>
        <taxon>Mycoplasmatota</taxon>
        <taxon>Mycoplasmoidales</taxon>
        <taxon>Metamycoplasmataceae</taxon>
        <taxon>Mesomycoplasma</taxon>
    </lineage>
</organism>
<evidence type="ECO:0000313" key="2">
    <source>
        <dbReference type="Proteomes" id="UP001281096"/>
    </source>
</evidence>
<comment type="caution">
    <text evidence="1">The sequence shown here is derived from an EMBL/GenBank/DDBJ whole genome shotgun (WGS) entry which is preliminary data.</text>
</comment>
<reference evidence="1" key="1">
    <citation type="submission" date="2023-10" db="EMBL/GenBank/DDBJ databases">
        <title>Genome sequences of Mycoplasma ovipneumoniae isolated from goats.</title>
        <authorList>
            <person name="Spergser J."/>
        </authorList>
    </citation>
    <scope>NUCLEOTIDE SEQUENCE</scope>
    <source>
        <strain evidence="1">2167_2</strain>
    </source>
</reference>
<dbReference type="RefSeq" id="WP_318042917.1">
    <property type="nucleotide sequence ID" value="NZ_JAWPET010000003.1"/>
</dbReference>
<dbReference type="AlphaFoldDB" id="A0AAP6CT98"/>
<proteinExistence type="predicted"/>
<accession>A0AAP6CT98</accession>
<evidence type="ECO:0000313" key="1">
    <source>
        <dbReference type="EMBL" id="MDW2852451.1"/>
    </source>
</evidence>
<dbReference type="Proteomes" id="UP001281096">
    <property type="component" value="Unassembled WGS sequence"/>
</dbReference>
<dbReference type="EMBL" id="JAWPET010000003">
    <property type="protein sequence ID" value="MDW2852451.1"/>
    <property type="molecule type" value="Genomic_DNA"/>
</dbReference>
<gene>
    <name evidence="1" type="ORF">R7V46_00810</name>
</gene>
<sequence length="226" mass="27577">MDIVQLEIQNLSTKDRKELIEGINEFRPKKIDLNNLDKWLESYFWDFPDEFIAFQKGYKYSLYYQTIQENDFKDLDYEDVIESLTQDQKDEIIWDICSLAKYLRDENDNDYADDPYIWEPTDEDWEDLKKFDKKLWEQYKNNKYILVMPNGKDQDGAAFFTDDDELILFALNEEELATILLRRHRKILDPHYKVNRWIERKYELKLAKKAIQSKARNLKRQKRKCN</sequence>
<name>A0AAP6CT98_9BACT</name>